<evidence type="ECO:0008006" key="3">
    <source>
        <dbReference type="Google" id="ProtNLM"/>
    </source>
</evidence>
<dbReference type="STRING" id="1054147.F4PY79"/>
<dbReference type="InterPro" id="IPR052050">
    <property type="entry name" value="SecEffector_AnkRepeat"/>
</dbReference>
<dbReference type="SUPFAM" id="SSF48403">
    <property type="entry name" value="Ankyrin repeat"/>
    <property type="match status" value="1"/>
</dbReference>
<dbReference type="OMA" id="DNDENEW"/>
<dbReference type="PANTHER" id="PTHR46586:SF3">
    <property type="entry name" value="ANKYRIN REPEAT-CONTAINING PROTEIN"/>
    <property type="match status" value="1"/>
</dbReference>
<dbReference type="EMBL" id="GL883014">
    <property type="protein sequence ID" value="EGG19739.1"/>
    <property type="molecule type" value="Genomic_DNA"/>
</dbReference>
<evidence type="ECO:0000313" key="2">
    <source>
        <dbReference type="Proteomes" id="UP000007797"/>
    </source>
</evidence>
<dbReference type="Pfam" id="PF13637">
    <property type="entry name" value="Ank_4"/>
    <property type="match status" value="1"/>
</dbReference>
<sequence>MNTTTTTTTTTFHSIFKVSIIRKRIFNHIDEISKQQQKINNSNNDGDENVNIWLKGRDIVKLPFLGMIVRYAMPWDFIKHYLPSRENDNVLFERRMHTITKYCGHRNARLDTLKHLIDDWSPDYNPQEPHSNQQKQNAGLSIEYYSQLVTSIAAVGHVDLFEYLITRYPNINIVIDAKIEASEAGHLPILKSLDSINRGRSGLKDDTFDFRKAISNGHLNVVEYLTDKGFKYTGSISAAVQSGRLSLVKYLHYNQTGMAVSHDAMDRAATMGSLGILKFLHEHRPEGCSKIAMDKASEKGYLEVVKWLHENRSEGSTTCAMDLASSLEMIQYLHTHRTEGCSKTAMDYASGCGRLDVVKWLHENRSEGCSTAAIDRASKNGHFDVVKFLYDNRTEGCLSNAIHGVLDLEMVEFLFTNLGARSGRSTINDLVGRGRLDIIQFLHEHGDEGDDEDDGIWYYAMDEAAEQGNLEMVKWFHTNRTEGCTNYAMNHAAQKGYLEIVEFLHKHRTEGCTTFALDQAARGGHFEVVKFLHFNRTEGCTTDAIDGTYRLEIIQFLHKHRTEGCTRHVLHSKAPTTDDFYHVLKYVLDNNMLTTKQNILI</sequence>
<dbReference type="Pfam" id="PF12796">
    <property type="entry name" value="Ank_2"/>
    <property type="match status" value="1"/>
</dbReference>
<dbReference type="OrthoDB" id="7685876at2759"/>
<accession>F4PY79</accession>
<dbReference type="SUPFAM" id="SSF140860">
    <property type="entry name" value="Pseudo ankyrin repeat-like"/>
    <property type="match status" value="1"/>
</dbReference>
<dbReference type="GeneID" id="14871685"/>
<dbReference type="Gene3D" id="1.25.40.20">
    <property type="entry name" value="Ankyrin repeat-containing domain"/>
    <property type="match status" value="3"/>
</dbReference>
<reference evidence="2" key="1">
    <citation type="journal article" date="2011" name="Genome Res.">
        <title>Phylogeny-wide analysis of social amoeba genomes highlights ancient origins for complex intercellular communication.</title>
        <authorList>
            <person name="Heidel A.J."/>
            <person name="Lawal H.M."/>
            <person name="Felder M."/>
            <person name="Schilde C."/>
            <person name="Helps N.R."/>
            <person name="Tunggal B."/>
            <person name="Rivero F."/>
            <person name="John U."/>
            <person name="Schleicher M."/>
            <person name="Eichinger L."/>
            <person name="Platzer M."/>
            <person name="Noegel A.A."/>
            <person name="Schaap P."/>
            <person name="Gloeckner G."/>
        </authorList>
    </citation>
    <scope>NUCLEOTIDE SEQUENCE [LARGE SCALE GENOMIC DNA]</scope>
    <source>
        <strain evidence="2">SH3</strain>
    </source>
</reference>
<evidence type="ECO:0000313" key="1">
    <source>
        <dbReference type="EMBL" id="EGG19739.1"/>
    </source>
</evidence>
<dbReference type="KEGG" id="dfa:DFA_00317"/>
<dbReference type="RefSeq" id="XP_004358033.1">
    <property type="nucleotide sequence ID" value="XM_004357976.1"/>
</dbReference>
<name>F4PY79_CACFS</name>
<dbReference type="Proteomes" id="UP000007797">
    <property type="component" value="Unassembled WGS sequence"/>
</dbReference>
<organism evidence="1 2">
    <name type="scientific">Cavenderia fasciculata</name>
    <name type="common">Slime mold</name>
    <name type="synonym">Dictyostelium fasciculatum</name>
    <dbReference type="NCBI Taxonomy" id="261658"/>
    <lineage>
        <taxon>Eukaryota</taxon>
        <taxon>Amoebozoa</taxon>
        <taxon>Evosea</taxon>
        <taxon>Eumycetozoa</taxon>
        <taxon>Dictyostelia</taxon>
        <taxon>Acytosteliales</taxon>
        <taxon>Cavenderiaceae</taxon>
        <taxon>Cavenderia</taxon>
    </lineage>
</organism>
<keyword evidence="2" id="KW-1185">Reference proteome</keyword>
<dbReference type="AlphaFoldDB" id="F4PY79"/>
<dbReference type="InterPro" id="IPR036770">
    <property type="entry name" value="Ankyrin_rpt-contain_sf"/>
</dbReference>
<dbReference type="PANTHER" id="PTHR46586">
    <property type="entry name" value="ANKYRIN REPEAT-CONTAINING PROTEIN"/>
    <property type="match status" value="1"/>
</dbReference>
<protein>
    <recommendedName>
        <fullName evidence="3">Ankyrin repeat-containing protein</fullName>
    </recommendedName>
</protein>
<dbReference type="InterPro" id="IPR002110">
    <property type="entry name" value="Ankyrin_rpt"/>
</dbReference>
<gene>
    <name evidence="1" type="ORF">DFA_00317</name>
</gene>
<proteinExistence type="predicted"/>